<keyword evidence="3" id="KW-1185">Reference proteome</keyword>
<dbReference type="PANTHER" id="PTHR33169">
    <property type="entry name" value="PADR-FAMILY TRANSCRIPTIONAL REGULATOR"/>
    <property type="match status" value="1"/>
</dbReference>
<accession>R4KRD7</accession>
<dbReference type="Proteomes" id="UP000013520">
    <property type="component" value="Chromosome"/>
</dbReference>
<organism evidence="2 3">
    <name type="scientific">Desulfoscipio gibsoniae DSM 7213</name>
    <dbReference type="NCBI Taxonomy" id="767817"/>
    <lineage>
        <taxon>Bacteria</taxon>
        <taxon>Bacillati</taxon>
        <taxon>Bacillota</taxon>
        <taxon>Clostridia</taxon>
        <taxon>Eubacteriales</taxon>
        <taxon>Desulfallaceae</taxon>
        <taxon>Desulfoscipio</taxon>
    </lineage>
</organism>
<dbReference type="SUPFAM" id="SSF46785">
    <property type="entry name" value="Winged helix' DNA-binding domain"/>
    <property type="match status" value="1"/>
</dbReference>
<sequence>MGVLTLCQDLGNQHKGSCRCAGMQMGRFMQTCLLLLLHRQTNHGYELMQQLEEFGFASSEIDPGTIYRHLRKLEEEGQVRSRWETEQGGPAKRLYEITAEGEEILHAWAVTINFNRQRLEKFLEQYQSQFQEPMNRKGAP</sequence>
<proteinExistence type="predicted"/>
<dbReference type="PANTHER" id="PTHR33169:SF14">
    <property type="entry name" value="TRANSCRIPTIONAL REGULATOR RV3488"/>
    <property type="match status" value="1"/>
</dbReference>
<dbReference type="InterPro" id="IPR036388">
    <property type="entry name" value="WH-like_DNA-bd_sf"/>
</dbReference>
<dbReference type="InterPro" id="IPR052509">
    <property type="entry name" value="Metal_resp_DNA-bind_regulator"/>
</dbReference>
<dbReference type="CDD" id="cd00090">
    <property type="entry name" value="HTH_ARSR"/>
    <property type="match status" value="1"/>
</dbReference>
<dbReference type="Gene3D" id="1.10.10.10">
    <property type="entry name" value="Winged helix-like DNA-binding domain superfamily/Winged helix DNA-binding domain"/>
    <property type="match status" value="1"/>
</dbReference>
<dbReference type="STRING" id="767817.Desgi_2774"/>
<evidence type="ECO:0000313" key="2">
    <source>
        <dbReference type="EMBL" id="AGL02176.1"/>
    </source>
</evidence>
<evidence type="ECO:0000313" key="3">
    <source>
        <dbReference type="Proteomes" id="UP000013520"/>
    </source>
</evidence>
<feature type="domain" description="Transcription regulator PadR N-terminal" evidence="1">
    <location>
        <begin position="33"/>
        <end position="106"/>
    </location>
</feature>
<dbReference type="InterPro" id="IPR011991">
    <property type="entry name" value="ArsR-like_HTH"/>
</dbReference>
<dbReference type="eggNOG" id="COG1695">
    <property type="taxonomic scope" value="Bacteria"/>
</dbReference>
<name>R4KRD7_9FIRM</name>
<dbReference type="HOGENOM" id="CLU_063440_5_0_9"/>
<reference evidence="2 3" key="1">
    <citation type="submission" date="2012-01" db="EMBL/GenBank/DDBJ databases">
        <title>Complete sequence of Desulfotomaculum gibsoniae DSM 7213.</title>
        <authorList>
            <consortium name="US DOE Joint Genome Institute"/>
            <person name="Lucas S."/>
            <person name="Han J."/>
            <person name="Lapidus A."/>
            <person name="Cheng J.-F."/>
            <person name="Goodwin L."/>
            <person name="Pitluck S."/>
            <person name="Peters L."/>
            <person name="Ovchinnikova G."/>
            <person name="Teshima H."/>
            <person name="Detter J.C."/>
            <person name="Han C."/>
            <person name="Tapia R."/>
            <person name="Land M."/>
            <person name="Hauser L."/>
            <person name="Kyrpides N."/>
            <person name="Ivanova N."/>
            <person name="Pagani I."/>
            <person name="Parshina S."/>
            <person name="Plugge C."/>
            <person name="Muyzer G."/>
            <person name="Kuever J."/>
            <person name="Ivanova A."/>
            <person name="Nazina T."/>
            <person name="Klenk H.-P."/>
            <person name="Brambilla E."/>
            <person name="Spring S."/>
            <person name="Stams A.F."/>
            <person name="Woyke T."/>
        </authorList>
    </citation>
    <scope>NUCLEOTIDE SEQUENCE [LARGE SCALE GENOMIC DNA]</scope>
    <source>
        <strain evidence="2 3">DSM 7213</strain>
    </source>
</reference>
<dbReference type="Pfam" id="PF03551">
    <property type="entry name" value="PadR"/>
    <property type="match status" value="1"/>
</dbReference>
<dbReference type="KEGG" id="dgi:Desgi_2774"/>
<dbReference type="InterPro" id="IPR036390">
    <property type="entry name" value="WH_DNA-bd_sf"/>
</dbReference>
<evidence type="ECO:0000259" key="1">
    <source>
        <dbReference type="Pfam" id="PF03551"/>
    </source>
</evidence>
<dbReference type="EMBL" id="CP003273">
    <property type="protein sequence ID" value="AGL02176.1"/>
    <property type="molecule type" value="Genomic_DNA"/>
</dbReference>
<dbReference type="InterPro" id="IPR005149">
    <property type="entry name" value="Tscrpt_reg_PadR_N"/>
</dbReference>
<dbReference type="AlphaFoldDB" id="R4KRD7"/>
<gene>
    <name evidence="2" type="ORF">Desgi_2774</name>
</gene>
<protein>
    <submittedName>
        <fullName evidence="2">Putative transcriptional regulator</fullName>
    </submittedName>
</protein>